<sequence length="935" mass="108343">MKYFLSLILISATLVTSGCSLFSRSDKTIRIADIGSLKVRSVSNEPIDVSHEDVVRYYQAYLAVATDPEMRVRVAHRIAGLKLQSDEIRMERVVDDEAALAEDRILAKASIDDYENLLKAFPDRVDNDAIYYQLAKAYSLAGQPYQAISVLEELVKRYPRSIYYLEAQFRLGQLLYAAGDYEMSEAAYQALISVGPAANRFYRDAEYLQGWSIFKQARYEESLLAFVRMLDEHFPDEATLEAAQGGDLDLLNDTLRIMAIMFDYLGDWNQIARFFDEHGARYYEYKLYAQLADQYYEKKYYKSAASTLRAYVDRYPDSDRAPSYYERLITGYETAGYPELLRKHKEIYNERFGVGTPYWESHDVKVRAEITVALSKYIWDLATFSHGWAQAAKKRSEKEERFNEAARWYSEYIRSFPEAADTVKAHFLLAEISFDLERYDDARNNYEIVAYQYPFYEDAAEAGYAALLAYAKYKPVPERELEWRQLNVASAKRFVTEFPDDPRRGTVLVNTAETLLKDKYYEQALSTARLSQETGVELPPRYRYGASLVQGHSSFELGFYDEAETALLSASTYEKLSRKERADLRQKAAAAIYKQGEQAKVDAPQQAVDHWLRLAEVVPESTLKVNAEYDAATLLMEMQDYDRAEGVLLKFRQEYPNHELTKDIPSKLIVAYEGKGEWRKAAFELMTLSNDAKEEDERRIACFQSAEYFEKANDLDNAIVMYKRYAHTYKTPFDPAIEAHYKLDQIYALQGDEDKRRFWLDKIIRLHRNGKDQQTERSRYLASSAAFQLAEFDRIAFEKVKITLPLAKSIVRKNEPMQRALKRYTQAVEMEVLEFTTPATFHIADMYAQMSKALMTSEKPKGMDEVEAEEYQYLLEDQAFPLDEAAIDIHQTNIRRTYDGLYDQWVKKSFSSMAELMPGQYNKPEKVATYVDQIR</sequence>
<gene>
    <name evidence="1" type="ORF">MGWOODY_Tha2631</name>
</gene>
<name>A0A160TFK9_9ZZZZ</name>
<dbReference type="EMBL" id="CZQC01000069">
    <property type="protein sequence ID" value="CUS42658.1"/>
    <property type="molecule type" value="Genomic_DNA"/>
</dbReference>
<dbReference type="SMART" id="SM00028">
    <property type="entry name" value="TPR"/>
    <property type="match status" value="4"/>
</dbReference>
<evidence type="ECO:0000313" key="1">
    <source>
        <dbReference type="EMBL" id="CUS42658.1"/>
    </source>
</evidence>
<accession>A0A160TFK9</accession>
<dbReference type="InterPro" id="IPR019734">
    <property type="entry name" value="TPR_rpt"/>
</dbReference>
<organism evidence="1">
    <name type="scientific">hydrothermal vent metagenome</name>
    <dbReference type="NCBI Taxonomy" id="652676"/>
    <lineage>
        <taxon>unclassified sequences</taxon>
        <taxon>metagenomes</taxon>
        <taxon>ecological metagenomes</taxon>
    </lineage>
</organism>
<dbReference type="InterPro" id="IPR011990">
    <property type="entry name" value="TPR-like_helical_dom_sf"/>
</dbReference>
<reference evidence="1" key="1">
    <citation type="submission" date="2015-10" db="EMBL/GenBank/DDBJ databases">
        <authorList>
            <person name="Gilbert D.G."/>
        </authorList>
    </citation>
    <scope>NUCLEOTIDE SEQUENCE</scope>
</reference>
<dbReference type="PROSITE" id="PS50005">
    <property type="entry name" value="TPR"/>
    <property type="match status" value="1"/>
</dbReference>
<dbReference type="PROSITE" id="PS51257">
    <property type="entry name" value="PROKAR_LIPOPROTEIN"/>
    <property type="match status" value="1"/>
</dbReference>
<dbReference type="SUPFAM" id="SSF48452">
    <property type="entry name" value="TPR-like"/>
    <property type="match status" value="2"/>
</dbReference>
<dbReference type="Gene3D" id="1.25.40.10">
    <property type="entry name" value="Tetratricopeptide repeat domain"/>
    <property type="match status" value="4"/>
</dbReference>
<dbReference type="Pfam" id="PF13174">
    <property type="entry name" value="TPR_6"/>
    <property type="match status" value="3"/>
</dbReference>
<dbReference type="AlphaFoldDB" id="A0A160TFK9"/>
<protein>
    <submittedName>
        <fullName evidence="1">TPR domain protein, putative component of TonB system</fullName>
    </submittedName>
</protein>
<proteinExistence type="predicted"/>